<dbReference type="SMART" id="SM00909">
    <property type="entry name" value="Germane"/>
    <property type="match status" value="1"/>
</dbReference>
<dbReference type="eggNOG" id="COG5401">
    <property type="taxonomic scope" value="Bacteria"/>
</dbReference>
<evidence type="ECO:0000259" key="2">
    <source>
        <dbReference type="SMART" id="SM00909"/>
    </source>
</evidence>
<sequence length="206" mass="22706">MQEQKKSYQFSTGLIAGVSSVIIITGGFAAWWAWTAIKGEQAPSWVPEQLKPEPATKKDPNPPSQEIKAQVYWLKVTDNKIELAATPMVMEKAEESVAVEKALTELFSGTNQENYASSIPEKAQLRGVSFQEDGIHVDISEEFTFGGGSTAMMGRLGQVLYTATSLNPDAKVWLEVEGEPLEYLGGEGLYIPQPLTRDEFQANYQL</sequence>
<dbReference type="Proteomes" id="UP000010482">
    <property type="component" value="Chromosome"/>
</dbReference>
<keyword evidence="1" id="KW-0472">Membrane</keyword>
<keyword evidence="1" id="KW-0812">Transmembrane</keyword>
<dbReference type="OrthoDB" id="510914at2"/>
<name>K9YWA0_DACS8</name>
<dbReference type="HOGENOM" id="CLU_094596_0_0_3"/>
<protein>
    <submittedName>
        <fullName evidence="3">Sporulation/spore germination protein</fullName>
    </submittedName>
</protein>
<dbReference type="InterPro" id="IPR019606">
    <property type="entry name" value="GerMN"/>
</dbReference>
<evidence type="ECO:0000256" key="1">
    <source>
        <dbReference type="SAM" id="Phobius"/>
    </source>
</evidence>
<proteinExistence type="predicted"/>
<organism evidence="3 4">
    <name type="scientific">Dactylococcopsis salina (strain PCC 8305)</name>
    <name type="common">Myxobactron salinum</name>
    <dbReference type="NCBI Taxonomy" id="13035"/>
    <lineage>
        <taxon>Bacteria</taxon>
        <taxon>Bacillati</taxon>
        <taxon>Cyanobacteriota</taxon>
        <taxon>Cyanophyceae</taxon>
        <taxon>Nodosilineales</taxon>
        <taxon>Cymatolegaceae</taxon>
        <taxon>Dactylococcopsis</taxon>
    </lineage>
</organism>
<dbReference type="PATRIC" id="fig|13035.3.peg.1962"/>
<reference evidence="3" key="1">
    <citation type="submission" date="2012-04" db="EMBL/GenBank/DDBJ databases">
        <title>Finished genome of Dactylococcopsis salina PCC 8305.</title>
        <authorList>
            <consortium name="US DOE Joint Genome Institute"/>
            <person name="Gugger M."/>
            <person name="Coursin T."/>
            <person name="Rippka R."/>
            <person name="Tandeau De Marsac N."/>
            <person name="Huntemann M."/>
            <person name="Wei C.-L."/>
            <person name="Han J."/>
            <person name="Detter J.C."/>
            <person name="Han C."/>
            <person name="Tapia R."/>
            <person name="Daligault H."/>
            <person name="Chen A."/>
            <person name="Krypides N."/>
            <person name="Mavromatis K."/>
            <person name="Markowitz V."/>
            <person name="Szeto E."/>
            <person name="Ivanova N."/>
            <person name="Ovchinnikova G."/>
            <person name="Pagani I."/>
            <person name="Pati A."/>
            <person name="Goodwin L."/>
            <person name="Peters L."/>
            <person name="Pitluck S."/>
            <person name="Woyke T."/>
            <person name="Kerfeld C."/>
        </authorList>
    </citation>
    <scope>NUCLEOTIDE SEQUENCE [LARGE SCALE GENOMIC DNA]</scope>
    <source>
        <strain evidence="3">PCC 8305</strain>
    </source>
</reference>
<keyword evidence="1" id="KW-1133">Transmembrane helix</keyword>
<dbReference type="EMBL" id="CP003944">
    <property type="protein sequence ID" value="AFZ50398.1"/>
    <property type="molecule type" value="Genomic_DNA"/>
</dbReference>
<dbReference type="STRING" id="13035.Dacsa_1734"/>
<gene>
    <name evidence="3" type="ORF">Dacsa_1734</name>
</gene>
<dbReference type="RefSeq" id="WP_015229395.1">
    <property type="nucleotide sequence ID" value="NC_019780.1"/>
</dbReference>
<evidence type="ECO:0000313" key="4">
    <source>
        <dbReference type="Proteomes" id="UP000010482"/>
    </source>
</evidence>
<feature type="transmembrane region" description="Helical" evidence="1">
    <location>
        <begin position="12"/>
        <end position="34"/>
    </location>
</feature>
<accession>K9YWA0</accession>
<evidence type="ECO:0000313" key="3">
    <source>
        <dbReference type="EMBL" id="AFZ50398.1"/>
    </source>
</evidence>
<feature type="domain" description="GerMN" evidence="2">
    <location>
        <begin position="99"/>
        <end position="185"/>
    </location>
</feature>
<dbReference type="AlphaFoldDB" id="K9YWA0"/>
<dbReference type="Pfam" id="PF10646">
    <property type="entry name" value="Germane"/>
    <property type="match status" value="1"/>
</dbReference>
<dbReference type="KEGG" id="dsl:Dacsa_1734"/>
<keyword evidence="4" id="KW-1185">Reference proteome</keyword>